<dbReference type="Proteomes" id="UP000595662">
    <property type="component" value="Chromosome 4"/>
</dbReference>
<protein>
    <submittedName>
        <fullName evidence="2">Major facilitator superfamily domain, general substrate transporter</fullName>
    </submittedName>
</protein>
<sequence>MPWVSYELRRTVENLSNKMELEQSYAYHSSKIPLKNSAALAGMAAGPLLFAPMSHMLGRSPSAYVISRLFVGFFGAVPTMLGPCIMPGLFFLNQRGRAFTALHMASLLGKVAGPTVSNFVSAHSFFPVEFWKLNSIVNAGCLTDYLKRDVMLRLKSELPPSRSECTL</sequence>
<keyword evidence="1" id="KW-0812">Transmembrane</keyword>
<evidence type="ECO:0000313" key="2">
    <source>
        <dbReference type="EMBL" id="QQK45579.1"/>
    </source>
</evidence>
<gene>
    <name evidence="2" type="ORF">Pdw03_0477</name>
</gene>
<reference evidence="2 3" key="1">
    <citation type="submission" date="2020-08" db="EMBL/GenBank/DDBJ databases">
        <title>The completed genome sequence of the pathogenic ascomycete fungus Penicillium digitatum.</title>
        <authorList>
            <person name="Wang M."/>
        </authorList>
    </citation>
    <scope>NUCLEOTIDE SEQUENCE [LARGE SCALE GENOMIC DNA]</scope>
    <source>
        <strain evidence="2 3">PdW03</strain>
    </source>
</reference>
<dbReference type="Gene3D" id="1.20.1250.20">
    <property type="entry name" value="MFS general substrate transporter like domains"/>
    <property type="match status" value="1"/>
</dbReference>
<evidence type="ECO:0000256" key="1">
    <source>
        <dbReference type="SAM" id="Phobius"/>
    </source>
</evidence>
<accession>A0A7T6XQV8</accession>
<organism evidence="2 3">
    <name type="scientific">Penicillium digitatum</name>
    <name type="common">Green mold</name>
    <dbReference type="NCBI Taxonomy" id="36651"/>
    <lineage>
        <taxon>Eukaryota</taxon>
        <taxon>Fungi</taxon>
        <taxon>Dikarya</taxon>
        <taxon>Ascomycota</taxon>
        <taxon>Pezizomycotina</taxon>
        <taxon>Eurotiomycetes</taxon>
        <taxon>Eurotiomycetidae</taxon>
        <taxon>Eurotiales</taxon>
        <taxon>Aspergillaceae</taxon>
        <taxon>Penicillium</taxon>
    </lineage>
</organism>
<dbReference type="EMBL" id="CP060777">
    <property type="protein sequence ID" value="QQK45579.1"/>
    <property type="molecule type" value="Genomic_DNA"/>
</dbReference>
<dbReference type="InterPro" id="IPR036259">
    <property type="entry name" value="MFS_trans_sf"/>
</dbReference>
<dbReference type="GeneID" id="26236968"/>
<feature type="transmembrane region" description="Helical" evidence="1">
    <location>
        <begin position="38"/>
        <end position="57"/>
    </location>
</feature>
<evidence type="ECO:0000313" key="3">
    <source>
        <dbReference type="Proteomes" id="UP000595662"/>
    </source>
</evidence>
<keyword evidence="1" id="KW-0472">Membrane</keyword>
<keyword evidence="1" id="KW-1133">Transmembrane helix</keyword>
<dbReference type="AlphaFoldDB" id="A0A7T6XQV8"/>
<name>A0A7T6XQV8_PENDI</name>
<proteinExistence type="predicted"/>
<dbReference type="SUPFAM" id="SSF103473">
    <property type="entry name" value="MFS general substrate transporter"/>
    <property type="match status" value="1"/>
</dbReference>
<feature type="transmembrane region" description="Helical" evidence="1">
    <location>
        <begin position="69"/>
        <end position="92"/>
    </location>
</feature>
<dbReference type="RefSeq" id="XP_065957342.1">
    <property type="nucleotide sequence ID" value="XM_066099615.1"/>
</dbReference>